<proteinExistence type="inferred from homology"/>
<comment type="caution">
    <text evidence="14">The sequence shown here is derived from an EMBL/GenBank/DDBJ whole genome shotgun (WGS) entry which is preliminary data.</text>
</comment>
<dbReference type="GO" id="GO:0006233">
    <property type="term" value="P:dTDP biosynthetic process"/>
    <property type="evidence" value="ECO:0007669"/>
    <property type="project" value="InterPro"/>
</dbReference>
<comment type="function">
    <text evidence="11 12">Phosphorylation of dTMP to form dTDP in both de novo and salvage pathways of dTTP synthesis.</text>
</comment>
<reference evidence="14 15" key="1">
    <citation type="submission" date="2019-06" db="EMBL/GenBank/DDBJ databases">
        <title>Whole genome sequence for Rhodospirillaceae sp. R148.</title>
        <authorList>
            <person name="Wang G."/>
        </authorList>
    </citation>
    <scope>NUCLEOTIDE SEQUENCE [LARGE SCALE GENOMIC DNA]</scope>
    <source>
        <strain evidence="14 15">R148</strain>
    </source>
</reference>
<dbReference type="InterPro" id="IPR018095">
    <property type="entry name" value="Thymidylate_kin_CS"/>
</dbReference>
<evidence type="ECO:0000256" key="2">
    <source>
        <dbReference type="ARBA" id="ARBA00012980"/>
    </source>
</evidence>
<dbReference type="EMBL" id="VHSH01000005">
    <property type="protein sequence ID" value="TQV79222.1"/>
    <property type="molecule type" value="Genomic_DNA"/>
</dbReference>
<dbReference type="NCBIfam" id="TIGR00041">
    <property type="entry name" value="DTMP_kinase"/>
    <property type="match status" value="1"/>
</dbReference>
<dbReference type="CDD" id="cd01672">
    <property type="entry name" value="TMPK"/>
    <property type="match status" value="1"/>
</dbReference>
<keyword evidence="5 12" id="KW-0545">Nucleotide biosynthesis</keyword>
<dbReference type="GO" id="GO:0005524">
    <property type="term" value="F:ATP binding"/>
    <property type="evidence" value="ECO:0007669"/>
    <property type="project" value="UniProtKB-UniRule"/>
</dbReference>
<comment type="catalytic activity">
    <reaction evidence="10 12">
        <text>dTMP + ATP = dTDP + ADP</text>
        <dbReference type="Rhea" id="RHEA:13517"/>
        <dbReference type="ChEBI" id="CHEBI:30616"/>
        <dbReference type="ChEBI" id="CHEBI:58369"/>
        <dbReference type="ChEBI" id="CHEBI:63528"/>
        <dbReference type="ChEBI" id="CHEBI:456216"/>
        <dbReference type="EC" id="2.7.4.9"/>
    </reaction>
</comment>
<organism evidence="14 15">
    <name type="scientific">Denitrobaculum tricleocarpae</name>
    <dbReference type="NCBI Taxonomy" id="2591009"/>
    <lineage>
        <taxon>Bacteria</taxon>
        <taxon>Pseudomonadati</taxon>
        <taxon>Pseudomonadota</taxon>
        <taxon>Alphaproteobacteria</taxon>
        <taxon>Rhodospirillales</taxon>
        <taxon>Rhodospirillaceae</taxon>
        <taxon>Denitrobaculum</taxon>
    </lineage>
</organism>
<dbReference type="GO" id="GO:0004798">
    <property type="term" value="F:dTMP kinase activity"/>
    <property type="evidence" value="ECO:0007669"/>
    <property type="project" value="UniProtKB-UniRule"/>
</dbReference>
<dbReference type="PROSITE" id="PS01331">
    <property type="entry name" value="THYMIDYLATE_KINASE"/>
    <property type="match status" value="1"/>
</dbReference>
<evidence type="ECO:0000256" key="1">
    <source>
        <dbReference type="ARBA" id="ARBA00009776"/>
    </source>
</evidence>
<dbReference type="GO" id="GO:0005829">
    <property type="term" value="C:cytosol"/>
    <property type="evidence" value="ECO:0007669"/>
    <property type="project" value="TreeGrafter"/>
</dbReference>
<dbReference type="AlphaFoldDB" id="A0A545TPS0"/>
<dbReference type="PANTHER" id="PTHR10344:SF4">
    <property type="entry name" value="UMP-CMP KINASE 2, MITOCHONDRIAL"/>
    <property type="match status" value="1"/>
</dbReference>
<dbReference type="FunFam" id="3.40.50.300:FF:000225">
    <property type="entry name" value="Thymidylate kinase"/>
    <property type="match status" value="1"/>
</dbReference>
<gene>
    <name evidence="12" type="primary">tmk</name>
    <name evidence="14" type="ORF">FKG95_16310</name>
</gene>
<dbReference type="EC" id="2.7.4.9" evidence="2 12"/>
<dbReference type="HAMAP" id="MF_00165">
    <property type="entry name" value="Thymidylate_kinase"/>
    <property type="match status" value="1"/>
</dbReference>
<evidence type="ECO:0000256" key="8">
    <source>
        <dbReference type="ARBA" id="ARBA00022840"/>
    </source>
</evidence>
<keyword evidence="15" id="KW-1185">Reference proteome</keyword>
<evidence type="ECO:0000256" key="5">
    <source>
        <dbReference type="ARBA" id="ARBA00022727"/>
    </source>
</evidence>
<keyword evidence="6 12" id="KW-0547">Nucleotide-binding</keyword>
<evidence type="ECO:0000256" key="11">
    <source>
        <dbReference type="ARBA" id="ARBA00057735"/>
    </source>
</evidence>
<dbReference type="GO" id="GO:0006227">
    <property type="term" value="P:dUDP biosynthetic process"/>
    <property type="evidence" value="ECO:0007669"/>
    <property type="project" value="TreeGrafter"/>
</dbReference>
<evidence type="ECO:0000256" key="12">
    <source>
        <dbReference type="HAMAP-Rule" id="MF_00165"/>
    </source>
</evidence>
<protein>
    <recommendedName>
        <fullName evidence="3 12">Thymidylate kinase</fullName>
        <ecNumber evidence="2 12">2.7.4.9</ecNumber>
    </recommendedName>
    <alternativeName>
        <fullName evidence="9 12">dTMP kinase</fullName>
    </alternativeName>
</protein>
<dbReference type="InterPro" id="IPR018094">
    <property type="entry name" value="Thymidylate_kinase"/>
</dbReference>
<dbReference type="OrthoDB" id="9774907at2"/>
<accession>A0A545TPS0</accession>
<dbReference type="PANTHER" id="PTHR10344">
    <property type="entry name" value="THYMIDYLATE KINASE"/>
    <property type="match status" value="1"/>
</dbReference>
<feature type="binding site" evidence="12">
    <location>
        <begin position="11"/>
        <end position="18"/>
    </location>
    <ligand>
        <name>ATP</name>
        <dbReference type="ChEBI" id="CHEBI:30616"/>
    </ligand>
</feature>
<name>A0A545TPS0_9PROT</name>
<dbReference type="RefSeq" id="WP_142897446.1">
    <property type="nucleotide sequence ID" value="NZ_ML660056.1"/>
</dbReference>
<evidence type="ECO:0000313" key="15">
    <source>
        <dbReference type="Proteomes" id="UP000315252"/>
    </source>
</evidence>
<keyword evidence="4 12" id="KW-0808">Transferase</keyword>
<evidence type="ECO:0000256" key="7">
    <source>
        <dbReference type="ARBA" id="ARBA00022777"/>
    </source>
</evidence>
<evidence type="ECO:0000256" key="4">
    <source>
        <dbReference type="ARBA" id="ARBA00022679"/>
    </source>
</evidence>
<dbReference type="SUPFAM" id="SSF52540">
    <property type="entry name" value="P-loop containing nucleoside triphosphate hydrolases"/>
    <property type="match status" value="1"/>
</dbReference>
<dbReference type="Pfam" id="PF02223">
    <property type="entry name" value="Thymidylate_kin"/>
    <property type="match status" value="1"/>
</dbReference>
<dbReference type="InterPro" id="IPR027417">
    <property type="entry name" value="P-loop_NTPase"/>
</dbReference>
<feature type="domain" description="Thymidylate kinase-like" evidence="13">
    <location>
        <begin position="9"/>
        <end position="199"/>
    </location>
</feature>
<keyword evidence="7 12" id="KW-0418">Kinase</keyword>
<evidence type="ECO:0000256" key="10">
    <source>
        <dbReference type="ARBA" id="ARBA00048743"/>
    </source>
</evidence>
<dbReference type="GO" id="GO:0006235">
    <property type="term" value="P:dTTP biosynthetic process"/>
    <property type="evidence" value="ECO:0007669"/>
    <property type="project" value="UniProtKB-UniRule"/>
</dbReference>
<evidence type="ECO:0000256" key="9">
    <source>
        <dbReference type="ARBA" id="ARBA00029962"/>
    </source>
</evidence>
<evidence type="ECO:0000259" key="13">
    <source>
        <dbReference type="Pfam" id="PF02223"/>
    </source>
</evidence>
<evidence type="ECO:0000313" key="14">
    <source>
        <dbReference type="EMBL" id="TQV79222.1"/>
    </source>
</evidence>
<evidence type="ECO:0000256" key="3">
    <source>
        <dbReference type="ARBA" id="ARBA00017144"/>
    </source>
</evidence>
<dbReference type="InterPro" id="IPR039430">
    <property type="entry name" value="Thymidylate_kin-like_dom"/>
</dbReference>
<dbReference type="Proteomes" id="UP000315252">
    <property type="component" value="Unassembled WGS sequence"/>
</dbReference>
<comment type="similarity">
    <text evidence="1 12">Belongs to the thymidylate kinase family.</text>
</comment>
<dbReference type="Gene3D" id="3.40.50.300">
    <property type="entry name" value="P-loop containing nucleotide triphosphate hydrolases"/>
    <property type="match status" value="1"/>
</dbReference>
<sequence>MVRGKFITFEGGEGAGKTTQIKRLAEKLSAAGLQVTTTREPGGSPGAEQIRALLVNGEAERWSATTEALLHFAARRDHLEKTVIPALDAGHWVLCDRFIDSTMAYQGYGHELGRDIIESLQAIVVDDIFPDLTVIMDIDPEEGLGRAGSRAGGEDRYESMDLAFHQRLREGFLDIAKRAPERCALVPARDSIEALESRILDLLRNRLELDLT</sequence>
<keyword evidence="8 12" id="KW-0067">ATP-binding</keyword>
<evidence type="ECO:0000256" key="6">
    <source>
        <dbReference type="ARBA" id="ARBA00022741"/>
    </source>
</evidence>